<dbReference type="Gene3D" id="3.40.1280.10">
    <property type="match status" value="1"/>
</dbReference>
<dbReference type="AlphaFoldDB" id="A0A3E2NAF1"/>
<keyword evidence="8" id="KW-1185">Reference proteome</keyword>
<dbReference type="SMART" id="SM00967">
    <property type="entry name" value="SpoU_sub_bind"/>
    <property type="match status" value="1"/>
</dbReference>
<dbReference type="EMBL" id="BRPJ01000037">
    <property type="protein sequence ID" value="GLB30495.1"/>
    <property type="molecule type" value="Genomic_DNA"/>
</dbReference>
<evidence type="ECO:0000313" key="8">
    <source>
        <dbReference type="Proteomes" id="UP001419084"/>
    </source>
</evidence>
<dbReference type="InterPro" id="IPR029064">
    <property type="entry name" value="Ribosomal_eL30-like_sf"/>
</dbReference>
<dbReference type="RefSeq" id="WP_117417883.1">
    <property type="nucleotide sequence ID" value="NZ_BRPJ01000037.1"/>
</dbReference>
<dbReference type="EMBL" id="QOHO01000049">
    <property type="protein sequence ID" value="RFZ77988.1"/>
    <property type="molecule type" value="Genomic_DNA"/>
</dbReference>
<reference evidence="5 8" key="2">
    <citation type="journal article" date="2024" name="Int. J. Syst. Evol. Microbiol.">
        <title>Lacrimispora brassicae sp. nov. isolated from fermented cabbage, and proposal of Clostridium indicum Gundawar et al. 2019 and Clostridium methoxybenzovorans Mechichi et al. 1999 as heterotypic synonyms of Lacrimispora amygdalina (Parshina et al. 2003) Haas and Blanchard 2020 and Lacrimispora indolis (McClung and McCoy 1957) Haas and Blanchard 2020, respectively.</title>
        <authorList>
            <person name="Kobayashi H."/>
            <person name="Tanizawa Y."/>
            <person name="Sakamoto M."/>
            <person name="Ohkuma M."/>
            <person name="Tohno M."/>
        </authorList>
    </citation>
    <scope>NUCLEOTIDE SEQUENCE [LARGE SCALE GENOMIC DNA]</scope>
    <source>
        <strain evidence="5 8">DSM 12857</strain>
    </source>
</reference>
<evidence type="ECO:0000256" key="3">
    <source>
        <dbReference type="ARBA" id="ARBA00022679"/>
    </source>
</evidence>
<reference evidence="6 7" key="1">
    <citation type="submission" date="2018-07" db="EMBL/GenBank/DDBJ databases">
        <title>New species, Clostridium PI-S10-A1B.</title>
        <authorList>
            <person name="Krishna G."/>
            <person name="Summeta K."/>
            <person name="Shikha S."/>
            <person name="Prabhu P.B."/>
            <person name="Suresh K."/>
        </authorList>
    </citation>
    <scope>NUCLEOTIDE SEQUENCE [LARGE SCALE GENOMIC DNA]</scope>
    <source>
        <strain evidence="6 7">PI-S10-A1B</strain>
    </source>
</reference>
<dbReference type="SUPFAM" id="SSF55315">
    <property type="entry name" value="L30e-like"/>
    <property type="match status" value="1"/>
</dbReference>
<dbReference type="InterPro" id="IPR053888">
    <property type="entry name" value="MRM3-like_sub_bind"/>
</dbReference>
<sequence>MITSSANGKVKQVMNLIKKAKARNDSGLFVAEGLRIFKEIPPELIDSVFVSESFLKEAEQRRLVSGLKHEVLTDEVFSAMSDTRSPQGILALVKQRSYTTEDLIRAPGPAFLLILETIQDPGNLGTIIRAGEGAGITGVLMNSTTADIYNPKVIRSTMGSVFRVPFAYTSDLTASILQLKERGIQLYAAHLDGRNNYEKEDYTVDTGFLIGNEANGLSEDIAKLADAYIKIPMMGRVESLNAAVAASVLMFETARQRREQSLLKK</sequence>
<dbReference type="Gene3D" id="3.30.1330.30">
    <property type="match status" value="1"/>
</dbReference>
<name>A0A3E2NAF1_9FIRM</name>
<dbReference type="Proteomes" id="UP001419084">
    <property type="component" value="Unassembled WGS sequence"/>
</dbReference>
<gene>
    <name evidence="6" type="ORF">DS742_15480</name>
    <name evidence="5" type="ORF">LAD12857_24180</name>
</gene>
<dbReference type="CDD" id="cd18095">
    <property type="entry name" value="SpoU-like_rRNA-MTase"/>
    <property type="match status" value="1"/>
</dbReference>
<dbReference type="InterPro" id="IPR051259">
    <property type="entry name" value="rRNA_Methyltransferase"/>
</dbReference>
<dbReference type="GO" id="GO:0006396">
    <property type="term" value="P:RNA processing"/>
    <property type="evidence" value="ECO:0007669"/>
    <property type="project" value="InterPro"/>
</dbReference>
<dbReference type="GO" id="GO:0008173">
    <property type="term" value="F:RNA methyltransferase activity"/>
    <property type="evidence" value="ECO:0007669"/>
    <property type="project" value="InterPro"/>
</dbReference>
<proteinExistence type="inferred from homology"/>
<dbReference type="PANTHER" id="PTHR43191:SF2">
    <property type="entry name" value="RRNA METHYLTRANSFERASE 3, MITOCHONDRIAL"/>
    <property type="match status" value="1"/>
</dbReference>
<dbReference type="Proteomes" id="UP000260680">
    <property type="component" value="Unassembled WGS sequence"/>
</dbReference>
<evidence type="ECO:0000313" key="6">
    <source>
        <dbReference type="EMBL" id="RFZ77988.1"/>
    </source>
</evidence>
<dbReference type="GO" id="GO:0032259">
    <property type="term" value="P:methylation"/>
    <property type="evidence" value="ECO:0007669"/>
    <property type="project" value="UniProtKB-KW"/>
</dbReference>
<feature type="domain" description="RNA 2-O ribose methyltransferase substrate binding" evidence="4">
    <location>
        <begin position="30"/>
        <end position="99"/>
    </location>
</feature>
<comment type="similarity">
    <text evidence="1">Belongs to the class IV-like SAM-binding methyltransferase superfamily. RNA methyltransferase TrmH family.</text>
</comment>
<dbReference type="PANTHER" id="PTHR43191">
    <property type="entry name" value="RRNA METHYLTRANSFERASE 3"/>
    <property type="match status" value="1"/>
</dbReference>
<dbReference type="GO" id="GO:0003723">
    <property type="term" value="F:RNA binding"/>
    <property type="evidence" value="ECO:0007669"/>
    <property type="project" value="InterPro"/>
</dbReference>
<dbReference type="InterPro" id="IPR029026">
    <property type="entry name" value="tRNA_m1G_MTases_N"/>
</dbReference>
<dbReference type="InterPro" id="IPR029028">
    <property type="entry name" value="Alpha/beta_knot_MTases"/>
</dbReference>
<keyword evidence="3" id="KW-0808">Transferase</keyword>
<accession>A0A3E2NAF1</accession>
<evidence type="ECO:0000313" key="5">
    <source>
        <dbReference type="EMBL" id="GLB30495.1"/>
    </source>
</evidence>
<dbReference type="Pfam" id="PF22435">
    <property type="entry name" value="MRM3-like_sub_bind"/>
    <property type="match status" value="1"/>
</dbReference>
<dbReference type="SUPFAM" id="SSF75217">
    <property type="entry name" value="alpha/beta knot"/>
    <property type="match status" value="1"/>
</dbReference>
<dbReference type="OrthoDB" id="9785673at2"/>
<evidence type="ECO:0000256" key="2">
    <source>
        <dbReference type="ARBA" id="ARBA00022603"/>
    </source>
</evidence>
<evidence type="ECO:0000313" key="7">
    <source>
        <dbReference type="Proteomes" id="UP000260680"/>
    </source>
</evidence>
<dbReference type="InterPro" id="IPR013123">
    <property type="entry name" value="SpoU_subst-bd"/>
</dbReference>
<protein>
    <submittedName>
        <fullName evidence="6">RNA methyltransferase</fullName>
    </submittedName>
</protein>
<dbReference type="InterPro" id="IPR001537">
    <property type="entry name" value="SpoU_MeTrfase"/>
</dbReference>
<evidence type="ECO:0000256" key="1">
    <source>
        <dbReference type="ARBA" id="ARBA00007228"/>
    </source>
</evidence>
<evidence type="ECO:0000259" key="4">
    <source>
        <dbReference type="SMART" id="SM00967"/>
    </source>
</evidence>
<comment type="caution">
    <text evidence="6">The sequence shown here is derived from an EMBL/GenBank/DDBJ whole genome shotgun (WGS) entry which is preliminary data.</text>
</comment>
<organism evidence="6 7">
    <name type="scientific">Lacrimispora amygdalina</name>
    <dbReference type="NCBI Taxonomy" id="253257"/>
    <lineage>
        <taxon>Bacteria</taxon>
        <taxon>Bacillati</taxon>
        <taxon>Bacillota</taxon>
        <taxon>Clostridia</taxon>
        <taxon>Lachnospirales</taxon>
        <taxon>Lachnospiraceae</taxon>
        <taxon>Lacrimispora</taxon>
    </lineage>
</organism>
<dbReference type="Pfam" id="PF00588">
    <property type="entry name" value="SpoU_methylase"/>
    <property type="match status" value="1"/>
</dbReference>
<dbReference type="GO" id="GO:0005737">
    <property type="term" value="C:cytoplasm"/>
    <property type="evidence" value="ECO:0007669"/>
    <property type="project" value="UniProtKB-ARBA"/>
</dbReference>
<keyword evidence="2 6" id="KW-0489">Methyltransferase</keyword>